<dbReference type="EMBL" id="AFBB01000010">
    <property type="protein sequence ID" value="EGF14323.1"/>
    <property type="molecule type" value="Genomic_DNA"/>
</dbReference>
<dbReference type="PANTHER" id="PTHR43308">
    <property type="entry name" value="OUTER MEMBRANE PROTEIN ALPHA-RELATED"/>
    <property type="match status" value="1"/>
</dbReference>
<accession>F2BWQ7</accession>
<dbReference type="InterPro" id="IPR008635">
    <property type="entry name" value="Coiled_stalk_dom"/>
</dbReference>
<dbReference type="SUPFAM" id="SSF54523">
    <property type="entry name" value="Pili subunits"/>
    <property type="match status" value="1"/>
</dbReference>
<keyword evidence="10" id="KW-0998">Cell outer membrane</keyword>
<evidence type="ECO:0000256" key="4">
    <source>
        <dbReference type="ARBA" id="ARBA00022448"/>
    </source>
</evidence>
<keyword evidence="4" id="KW-0813">Transport</keyword>
<evidence type="ECO:0000256" key="8">
    <source>
        <dbReference type="ARBA" id="ARBA00022927"/>
    </source>
</evidence>
<keyword evidence="9" id="KW-0472">Membrane</keyword>
<dbReference type="GO" id="GO:0015031">
    <property type="term" value="P:protein transport"/>
    <property type="evidence" value="ECO:0007669"/>
    <property type="project" value="UniProtKB-KW"/>
</dbReference>
<evidence type="ECO:0000256" key="6">
    <source>
        <dbReference type="ARBA" id="ARBA00022692"/>
    </source>
</evidence>
<dbReference type="Pfam" id="PF03895">
    <property type="entry name" value="YadA_anchor"/>
    <property type="match status" value="1"/>
</dbReference>
<dbReference type="PROSITE" id="PS51272">
    <property type="entry name" value="SLH"/>
    <property type="match status" value="1"/>
</dbReference>
<reference evidence="12 13" key="1">
    <citation type="submission" date="2011-02" db="EMBL/GenBank/DDBJ databases">
        <authorList>
            <person name="Muzny D."/>
            <person name="Qin X."/>
            <person name="Deng J."/>
            <person name="Jiang H."/>
            <person name="Liu Y."/>
            <person name="Qu J."/>
            <person name="Song X.-Z."/>
            <person name="Zhang L."/>
            <person name="Thornton R."/>
            <person name="Coyle M."/>
            <person name="Francisco L."/>
            <person name="Jackson L."/>
            <person name="Javaid M."/>
            <person name="Korchina V."/>
            <person name="Kovar C."/>
            <person name="Mata R."/>
            <person name="Mathew T."/>
            <person name="Ngo R."/>
            <person name="Nguyen L."/>
            <person name="Nguyen N."/>
            <person name="Okwuonu G."/>
            <person name="Ongeri F."/>
            <person name="Pham C."/>
            <person name="Simmons D."/>
            <person name="Wilczek-Boney K."/>
            <person name="Hale W."/>
            <person name="Jakkamsetti A."/>
            <person name="Pham P."/>
            <person name="Ruth R."/>
            <person name="San Lucas F."/>
            <person name="Warren J."/>
            <person name="Zhang J."/>
            <person name="Zhao Z."/>
            <person name="Zhou C."/>
            <person name="Zhu D."/>
            <person name="Lee S."/>
            <person name="Bess C."/>
            <person name="Blankenburg K."/>
            <person name="Forbes L."/>
            <person name="Fu Q."/>
            <person name="Gubbala S."/>
            <person name="Hirani K."/>
            <person name="Jayaseelan J.C."/>
            <person name="Lara F."/>
            <person name="Munidasa M."/>
            <person name="Palculict T."/>
            <person name="Patil S."/>
            <person name="Pu L.-L."/>
            <person name="Saada N."/>
            <person name="Tang L."/>
            <person name="Weissenberger G."/>
            <person name="Zhu Y."/>
            <person name="Hemphill L."/>
            <person name="Shang Y."/>
            <person name="Youmans B."/>
            <person name="Ayvaz T."/>
            <person name="Ross M."/>
            <person name="Santibanez J."/>
            <person name="Aqrawi P."/>
            <person name="Gross S."/>
            <person name="Joshi V."/>
            <person name="Fowler G."/>
            <person name="Nazareth L."/>
            <person name="Reid J."/>
            <person name="Worley K."/>
            <person name="Petrosino J."/>
            <person name="Highlander S."/>
            <person name="Gibbs R."/>
        </authorList>
    </citation>
    <scope>NUCLEOTIDE SEQUENCE [LARGE SCALE GENOMIC DNA]</scope>
    <source>
        <strain evidence="12 13">DSM 19965</strain>
    </source>
</reference>
<comment type="similarity">
    <text evidence="3">Belongs to the autotransporter-2 (AT-2) (TC 1.B.40) family.</text>
</comment>
<evidence type="ECO:0000313" key="13">
    <source>
        <dbReference type="Proteomes" id="UP000003503"/>
    </source>
</evidence>
<dbReference type="AlphaFoldDB" id="F2BWQ7"/>
<dbReference type="STRING" id="888062.HMPREF9083_0636"/>
<protein>
    <submittedName>
        <fullName evidence="12">Outer membrane protein alpha</fullName>
    </submittedName>
</protein>
<dbReference type="GO" id="GO:0009279">
    <property type="term" value="C:cell outer membrane"/>
    <property type="evidence" value="ECO:0007669"/>
    <property type="project" value="UniProtKB-SubCell"/>
</dbReference>
<evidence type="ECO:0000256" key="3">
    <source>
        <dbReference type="ARBA" id="ARBA00005848"/>
    </source>
</evidence>
<dbReference type="SUPFAM" id="SSF101967">
    <property type="entry name" value="Adhesin YadA, collagen-binding domain"/>
    <property type="match status" value="1"/>
</dbReference>
<evidence type="ECO:0000256" key="1">
    <source>
        <dbReference type="ARBA" id="ARBA00004241"/>
    </source>
</evidence>
<dbReference type="Gene3D" id="3.30.1300.30">
    <property type="entry name" value="GSPII I/J protein-like"/>
    <property type="match status" value="1"/>
</dbReference>
<dbReference type="Pfam" id="PF00395">
    <property type="entry name" value="SLH"/>
    <property type="match status" value="1"/>
</dbReference>
<dbReference type="InterPro" id="IPR001119">
    <property type="entry name" value="SLH_dom"/>
</dbReference>
<keyword evidence="8" id="KW-0653">Protein transport</keyword>
<comment type="subcellular location">
    <subcellularLocation>
        <location evidence="2">Cell outer membrane</location>
    </subcellularLocation>
    <subcellularLocation>
        <location evidence="1">Cell surface</location>
    </subcellularLocation>
</comment>
<dbReference type="Gene3D" id="2.150.10.10">
    <property type="entry name" value="Serralysin-like metalloprotease, C-terminal"/>
    <property type="match status" value="1"/>
</dbReference>
<evidence type="ECO:0000256" key="9">
    <source>
        <dbReference type="ARBA" id="ARBA00023136"/>
    </source>
</evidence>
<dbReference type="InterPro" id="IPR005594">
    <property type="entry name" value="YadA_C"/>
</dbReference>
<gene>
    <name evidence="12" type="ORF">HMPREF9083_0636</name>
</gene>
<dbReference type="InterPro" id="IPR045584">
    <property type="entry name" value="Pilin-like"/>
</dbReference>
<evidence type="ECO:0000313" key="12">
    <source>
        <dbReference type="EMBL" id="EGF14323.1"/>
    </source>
</evidence>
<comment type="caution">
    <text evidence="12">The sequence shown here is derived from an EMBL/GenBank/DDBJ whole genome shotgun (WGS) entry which is preliminary data.</text>
</comment>
<feature type="domain" description="SLH" evidence="11">
    <location>
        <begin position="243"/>
        <end position="306"/>
    </location>
</feature>
<evidence type="ECO:0000256" key="5">
    <source>
        <dbReference type="ARBA" id="ARBA00022452"/>
    </source>
</evidence>
<evidence type="ECO:0000256" key="7">
    <source>
        <dbReference type="ARBA" id="ARBA00022729"/>
    </source>
</evidence>
<dbReference type="Pfam" id="PF05662">
    <property type="entry name" value="YadA_stalk"/>
    <property type="match status" value="1"/>
</dbReference>
<dbReference type="eggNOG" id="COG5295">
    <property type="taxonomic scope" value="Bacteria"/>
</dbReference>
<evidence type="ECO:0000259" key="11">
    <source>
        <dbReference type="PROSITE" id="PS51272"/>
    </source>
</evidence>
<evidence type="ECO:0000256" key="2">
    <source>
        <dbReference type="ARBA" id="ARBA00004442"/>
    </source>
</evidence>
<sequence>MTGDKKTGYTIGLAKDLKDLNSVSAKTVNAETVKADKVDTKTVTVGDKVTLGTTGLTIEKGPSVTAAGIDAGKQKITNVAAGAVSEKSTDAVNGGQLFGVEQKVNINNQNISILGGKVVEVNNRVNRVGAGAASLAALHPLDFDPDDKWDFAAGYGNYKGANAVAIGAYYRPNEDTMFSVGGSFGGGENMVNAGVSVKLGQGNHVTTSRVAMAKEIKDLRAEVEVLRQAVTGIGQGQTPDPVKMKLFPDIAKNHWAYEAVEELTKQGLLEGYPDGTFGGDRMMTRYEFAEIVYRAIQKGLNVNEKLVQEFEPELERFRIDVITKDKDGNPVIERIRVNEKKKAK</sequence>
<dbReference type="Proteomes" id="UP000003503">
    <property type="component" value="Unassembled WGS sequence"/>
</dbReference>
<keyword evidence="7" id="KW-0732">Signal</keyword>
<dbReference type="HOGENOM" id="CLU_042671_0_0_9"/>
<dbReference type="GO" id="GO:0009986">
    <property type="term" value="C:cell surface"/>
    <property type="evidence" value="ECO:0007669"/>
    <property type="project" value="UniProtKB-SubCell"/>
</dbReference>
<proteinExistence type="inferred from homology"/>
<evidence type="ECO:0000256" key="10">
    <source>
        <dbReference type="ARBA" id="ARBA00023237"/>
    </source>
</evidence>
<dbReference type="InterPro" id="IPR011049">
    <property type="entry name" value="Serralysin-like_metalloprot_C"/>
</dbReference>
<keyword evidence="13" id="KW-1185">Reference proteome</keyword>
<dbReference type="PANTHER" id="PTHR43308:SF1">
    <property type="entry name" value="OUTER MEMBRANE PROTEIN ALPHA"/>
    <property type="match status" value="1"/>
</dbReference>
<dbReference type="InterPro" id="IPR051465">
    <property type="entry name" value="Cell_Envelope_Struct_Comp"/>
</dbReference>
<keyword evidence="6" id="KW-0812">Transmembrane</keyword>
<name>F2BWQ7_9FIRM</name>
<keyword evidence="5" id="KW-1134">Transmembrane beta strand</keyword>
<organism evidence="12 13">
    <name type="scientific">Dialister micraerophilus DSM 19965</name>
    <dbReference type="NCBI Taxonomy" id="888062"/>
    <lineage>
        <taxon>Bacteria</taxon>
        <taxon>Bacillati</taxon>
        <taxon>Bacillota</taxon>
        <taxon>Negativicutes</taxon>
        <taxon>Veillonellales</taxon>
        <taxon>Veillonellaceae</taxon>
        <taxon>Dialister</taxon>
    </lineage>
</organism>